<evidence type="ECO:0000313" key="2">
    <source>
        <dbReference type="EMBL" id="XBO36694.1"/>
    </source>
</evidence>
<protein>
    <recommendedName>
        <fullName evidence="3">DUF1376 domain-containing protein</fullName>
    </recommendedName>
</protein>
<evidence type="ECO:0000256" key="1">
    <source>
        <dbReference type="SAM" id="MobiDB-lite"/>
    </source>
</evidence>
<evidence type="ECO:0008006" key="3">
    <source>
        <dbReference type="Google" id="ProtNLM"/>
    </source>
</evidence>
<feature type="region of interest" description="Disordered" evidence="1">
    <location>
        <begin position="97"/>
        <end position="145"/>
    </location>
</feature>
<proteinExistence type="predicted"/>
<organism evidence="2">
    <name type="scientific">Alsobacter sp. KACC 23698</name>
    <dbReference type="NCBI Taxonomy" id="3149229"/>
    <lineage>
        <taxon>Bacteria</taxon>
        <taxon>Pseudomonadati</taxon>
        <taxon>Pseudomonadota</taxon>
        <taxon>Alphaproteobacteria</taxon>
        <taxon>Hyphomicrobiales</taxon>
        <taxon>Alsobacteraceae</taxon>
        <taxon>Alsobacter</taxon>
    </lineage>
</organism>
<dbReference type="EMBL" id="CP157484">
    <property type="protein sequence ID" value="XBO36694.1"/>
    <property type="molecule type" value="Genomic_DNA"/>
</dbReference>
<feature type="compositionally biased region" description="Basic and acidic residues" evidence="1">
    <location>
        <begin position="112"/>
        <end position="125"/>
    </location>
</feature>
<name>A0AAU7J968_9HYPH</name>
<sequence>MSASVHARLFLIGLWTEAFDDGVFEWKPLTLKARLFPVDNIDLPGLLDEVEGLGFVRRFSANGKAYGAIRNFRRFQRPKSPNSSKVLTEEMAEFVGYSGTTTEELPKSSPSDSEKSPQMEDGGGREEEEEQKNQQRSPTIRDPGRAALVDDGILEDLADAAGIPLSQAPKDLAPIRDLVDKGYSLAEQILPTIRAKRGKEFSSWRYVVAAVVERAERSAGVKPAPGRPTAAAGAWVDEGSPAWEAVTKARGKPPLKTWHNGKPGAFVRLSEIPAERAA</sequence>
<accession>A0AAU7J968</accession>
<reference evidence="2" key="1">
    <citation type="submission" date="2024-05" db="EMBL/GenBank/DDBJ databases">
        <authorList>
            <person name="Kim S."/>
            <person name="Heo J."/>
            <person name="Choi H."/>
            <person name="Choi Y."/>
            <person name="Kwon S.-W."/>
            <person name="Kim Y."/>
        </authorList>
    </citation>
    <scope>NUCLEOTIDE SEQUENCE</scope>
    <source>
        <strain evidence="2">KACC 23698</strain>
    </source>
</reference>
<dbReference type="AlphaFoldDB" id="A0AAU7J968"/>
<dbReference type="RefSeq" id="WP_406853508.1">
    <property type="nucleotide sequence ID" value="NZ_CP157484.1"/>
</dbReference>
<gene>
    <name evidence="2" type="ORF">ABEG18_13125</name>
</gene>